<dbReference type="EMBL" id="MW302550">
    <property type="protein sequence ID" value="QSD99704.1"/>
    <property type="molecule type" value="Genomic_DNA"/>
</dbReference>
<dbReference type="PROSITE" id="PS50090">
    <property type="entry name" value="MYB_LIKE"/>
    <property type="match status" value="1"/>
</dbReference>
<dbReference type="GO" id="GO:0003677">
    <property type="term" value="F:DNA binding"/>
    <property type="evidence" value="ECO:0007669"/>
    <property type="project" value="UniProtKB-KW"/>
</dbReference>
<dbReference type="Gene3D" id="1.10.10.60">
    <property type="entry name" value="Homeodomain-like"/>
    <property type="match status" value="1"/>
</dbReference>
<evidence type="ECO:0000313" key="9">
    <source>
        <dbReference type="EMBL" id="QSD99704.1"/>
    </source>
</evidence>
<reference evidence="9" key="1">
    <citation type="journal article" name="Plants (Basel)">
        <title>NAC and MYB Families and Lignin Biosynthesis-Related Members Identification and Expression Analysis in Melilotus albus.</title>
        <authorList>
            <person name="Chen L."/>
            <person name="Wu F."/>
            <person name="Zhang J."/>
        </authorList>
    </citation>
    <scope>NUCLEOTIDE SEQUENCE</scope>
</reference>
<dbReference type="GO" id="GO:0006355">
    <property type="term" value="P:regulation of DNA-templated transcription"/>
    <property type="evidence" value="ECO:0007669"/>
    <property type="project" value="UniProtKB-ARBA"/>
</dbReference>
<evidence type="ECO:0000259" key="7">
    <source>
        <dbReference type="PROSITE" id="PS51293"/>
    </source>
</evidence>
<dbReference type="NCBIfam" id="TIGR01557">
    <property type="entry name" value="myb_SHAQKYF"/>
    <property type="match status" value="1"/>
</dbReference>
<protein>
    <submittedName>
        <fullName evidence="9">MYB family transcription factor</fullName>
    </submittedName>
</protein>
<dbReference type="AlphaFoldDB" id="A0A896W2C7"/>
<dbReference type="GO" id="GO:0009751">
    <property type="term" value="P:response to salicylic acid"/>
    <property type="evidence" value="ECO:0007669"/>
    <property type="project" value="TreeGrafter"/>
</dbReference>
<feature type="domain" description="SANT" evidence="7">
    <location>
        <begin position="57"/>
        <end position="104"/>
    </location>
</feature>
<dbReference type="InterPro" id="IPR052245">
    <property type="entry name" value="Plant_Stress_Dev_TF"/>
</dbReference>
<comment type="subcellular location">
    <subcellularLocation>
        <location evidence="1">Nucleus</location>
    </subcellularLocation>
</comment>
<dbReference type="PROSITE" id="PS51293">
    <property type="entry name" value="SANT"/>
    <property type="match status" value="1"/>
</dbReference>
<keyword evidence="5" id="KW-0539">Nucleus</keyword>
<dbReference type="GO" id="GO:0005634">
    <property type="term" value="C:nucleus"/>
    <property type="evidence" value="ECO:0007669"/>
    <property type="project" value="UniProtKB-SubCell"/>
</dbReference>
<dbReference type="PROSITE" id="PS51294">
    <property type="entry name" value="HTH_MYB"/>
    <property type="match status" value="1"/>
</dbReference>
<dbReference type="InterPro" id="IPR006447">
    <property type="entry name" value="Myb_dom_plants"/>
</dbReference>
<feature type="domain" description="Myb-like" evidence="6">
    <location>
        <begin position="49"/>
        <end position="100"/>
    </location>
</feature>
<evidence type="ECO:0000259" key="8">
    <source>
        <dbReference type="PROSITE" id="PS51294"/>
    </source>
</evidence>
<gene>
    <name evidence="9" type="primary">EVM0019900.1</name>
</gene>
<name>A0A896W2C7_MELAB</name>
<keyword evidence="4" id="KW-0804">Transcription</keyword>
<sequence length="181" mass="21171">MYHYSSNQQNNQNTNNNGLAFKFQTYSEDFLSKANASIDENKVPPLKNKTEKGQYHWDKEQHRLFLEGLKKYGKGNWKKIAEHVGTRNPGQVASHAQKYFLRIKESADLSKKRKRRSNFDINLDINNSWDGSFHPLLYRDNISSPPPHPHVEKQPIVEQILQQLQQAQEMSCFNFLLNIVE</sequence>
<dbReference type="SMART" id="SM00717">
    <property type="entry name" value="SANT"/>
    <property type="match status" value="1"/>
</dbReference>
<evidence type="ECO:0000256" key="3">
    <source>
        <dbReference type="ARBA" id="ARBA00023125"/>
    </source>
</evidence>
<dbReference type="CDD" id="cd00167">
    <property type="entry name" value="SANT"/>
    <property type="match status" value="1"/>
</dbReference>
<evidence type="ECO:0000256" key="4">
    <source>
        <dbReference type="ARBA" id="ARBA00023163"/>
    </source>
</evidence>
<evidence type="ECO:0000256" key="5">
    <source>
        <dbReference type="ARBA" id="ARBA00023242"/>
    </source>
</evidence>
<dbReference type="InterPro" id="IPR017884">
    <property type="entry name" value="SANT_dom"/>
</dbReference>
<dbReference type="InterPro" id="IPR017930">
    <property type="entry name" value="Myb_dom"/>
</dbReference>
<accession>A0A896W2C7</accession>
<dbReference type="InterPro" id="IPR009057">
    <property type="entry name" value="Homeodomain-like_sf"/>
</dbReference>
<keyword evidence="2" id="KW-0805">Transcription regulation</keyword>
<dbReference type="PANTHER" id="PTHR44191">
    <property type="entry name" value="TRANSCRIPTION FACTOR KUA1"/>
    <property type="match status" value="1"/>
</dbReference>
<evidence type="ECO:0000256" key="1">
    <source>
        <dbReference type="ARBA" id="ARBA00004123"/>
    </source>
</evidence>
<dbReference type="SUPFAM" id="SSF46689">
    <property type="entry name" value="Homeodomain-like"/>
    <property type="match status" value="1"/>
</dbReference>
<dbReference type="PANTHER" id="PTHR44191:SF21">
    <property type="entry name" value="TRANSCRIPTION FACTOR SRM1"/>
    <property type="match status" value="1"/>
</dbReference>
<proteinExistence type="predicted"/>
<dbReference type="GO" id="GO:0009739">
    <property type="term" value="P:response to gibberellin"/>
    <property type="evidence" value="ECO:0007669"/>
    <property type="project" value="TreeGrafter"/>
</dbReference>
<evidence type="ECO:0000256" key="2">
    <source>
        <dbReference type="ARBA" id="ARBA00023015"/>
    </source>
</evidence>
<feature type="domain" description="HTH myb-type" evidence="8">
    <location>
        <begin position="57"/>
        <end position="104"/>
    </location>
</feature>
<evidence type="ECO:0000259" key="6">
    <source>
        <dbReference type="PROSITE" id="PS50090"/>
    </source>
</evidence>
<dbReference type="Pfam" id="PF00249">
    <property type="entry name" value="Myb_DNA-binding"/>
    <property type="match status" value="1"/>
</dbReference>
<organism evidence="9">
    <name type="scientific">Melilotus albus</name>
    <name type="common">White sweet clover</name>
    <name type="synonym">Melilotus officinalis subsp. albus</name>
    <dbReference type="NCBI Taxonomy" id="47082"/>
    <lineage>
        <taxon>Eukaryota</taxon>
        <taxon>Viridiplantae</taxon>
        <taxon>Streptophyta</taxon>
        <taxon>Embryophyta</taxon>
        <taxon>Tracheophyta</taxon>
        <taxon>Spermatophyta</taxon>
        <taxon>Magnoliopsida</taxon>
        <taxon>eudicotyledons</taxon>
        <taxon>Gunneridae</taxon>
        <taxon>Pentapetalae</taxon>
        <taxon>rosids</taxon>
        <taxon>fabids</taxon>
        <taxon>Fabales</taxon>
        <taxon>Fabaceae</taxon>
        <taxon>Papilionoideae</taxon>
        <taxon>50 kb inversion clade</taxon>
        <taxon>NPAAA clade</taxon>
        <taxon>Hologalegina</taxon>
        <taxon>IRL clade</taxon>
        <taxon>Trifolieae</taxon>
        <taxon>Melilotus</taxon>
    </lineage>
</organism>
<dbReference type="InterPro" id="IPR001005">
    <property type="entry name" value="SANT/Myb"/>
</dbReference>
<keyword evidence="3" id="KW-0238">DNA-binding</keyword>